<organism evidence="2 3">
    <name type="scientific">Alteromonas aquimaris</name>
    <dbReference type="NCBI Taxonomy" id="2998417"/>
    <lineage>
        <taxon>Bacteria</taxon>
        <taxon>Pseudomonadati</taxon>
        <taxon>Pseudomonadota</taxon>
        <taxon>Gammaproteobacteria</taxon>
        <taxon>Alteromonadales</taxon>
        <taxon>Alteromonadaceae</taxon>
        <taxon>Alteromonas/Salinimonas group</taxon>
        <taxon>Alteromonas</taxon>
    </lineage>
</organism>
<feature type="chain" id="PRO_5046429131" evidence="1">
    <location>
        <begin position="20"/>
        <end position="165"/>
    </location>
</feature>
<evidence type="ECO:0000256" key="1">
    <source>
        <dbReference type="SAM" id="SignalP"/>
    </source>
</evidence>
<sequence length="165" mass="17017">MKKAIGALVLLSLPYTAWSANPESVTVNVTFVDAITMSTANHLNFGLVDSAMAASETIMISPDDTVTDTNNRRLGGIAEAAEVTVSASAGQAITISVDNIVGGVHYNLGSPTCKYDVNTSVACTSYSTTSVASGALLIGMTLTRNSVAMTPGVDNGSFEVNVTYN</sequence>
<dbReference type="InterPro" id="IPR025514">
    <property type="entry name" value="DUF4402"/>
</dbReference>
<feature type="signal peptide" evidence="1">
    <location>
        <begin position="1"/>
        <end position="19"/>
    </location>
</feature>
<dbReference type="EMBL" id="JAPFRD010000013">
    <property type="protein sequence ID" value="MCW8109927.1"/>
    <property type="molecule type" value="Genomic_DNA"/>
</dbReference>
<proteinExistence type="predicted"/>
<keyword evidence="1" id="KW-0732">Signal</keyword>
<reference evidence="2" key="1">
    <citation type="submission" date="2022-11" db="EMBL/GenBank/DDBJ databases">
        <title>Alteromonas sp. nov., isolated from sea water of the Qingdao.</title>
        <authorList>
            <person name="Wang Q."/>
        </authorList>
    </citation>
    <scope>NUCLEOTIDE SEQUENCE</scope>
    <source>
        <strain evidence="2">ASW11-7</strain>
    </source>
</reference>
<name>A0ABT3PAY3_9ALTE</name>
<comment type="caution">
    <text evidence="2">The sequence shown here is derived from an EMBL/GenBank/DDBJ whole genome shotgun (WGS) entry which is preliminary data.</text>
</comment>
<keyword evidence="3" id="KW-1185">Reference proteome</keyword>
<dbReference type="Pfam" id="PF14352">
    <property type="entry name" value="DUF4402"/>
    <property type="match status" value="1"/>
</dbReference>
<evidence type="ECO:0000313" key="3">
    <source>
        <dbReference type="Proteomes" id="UP001142810"/>
    </source>
</evidence>
<accession>A0ABT3PAY3</accession>
<gene>
    <name evidence="2" type="ORF">OPS25_15580</name>
</gene>
<evidence type="ECO:0000313" key="2">
    <source>
        <dbReference type="EMBL" id="MCW8109927.1"/>
    </source>
</evidence>
<protein>
    <submittedName>
        <fullName evidence="2">DUF4402 domain-containing protein</fullName>
    </submittedName>
</protein>
<dbReference type="Proteomes" id="UP001142810">
    <property type="component" value="Unassembled WGS sequence"/>
</dbReference>